<dbReference type="Pfam" id="PF17210">
    <property type="entry name" value="SdrD_B"/>
    <property type="match status" value="1"/>
</dbReference>
<accession>A0A1C4V3J2</accession>
<keyword evidence="2" id="KW-0964">Secreted</keyword>
<reference evidence="8" key="1">
    <citation type="submission" date="2016-06" db="EMBL/GenBank/DDBJ databases">
        <authorList>
            <person name="Varghese N."/>
            <person name="Submissions Spin"/>
        </authorList>
    </citation>
    <scope>NUCLEOTIDE SEQUENCE [LARGE SCALE GENOMIC DNA]</scope>
    <source>
        <strain evidence="8">DSM 44875</strain>
    </source>
</reference>
<dbReference type="AlphaFoldDB" id="A0A1C4V3J2"/>
<gene>
    <name evidence="7" type="ORF">GA0070607_1538</name>
</gene>
<evidence type="ECO:0000259" key="5">
    <source>
        <dbReference type="Pfam" id="PF01345"/>
    </source>
</evidence>
<sequence>MSILHRRVGAVLALAVLSTTLGSVGVANPASAAVHRADLTVGLTVDRSRIPVQGETVMTDMTVANAGVATADGVTVTVDLPANAYVDGEGPAADGWQCALSASLVCTHAALPAGQKAAPMAFGVRFRPGADGETGDIIATVSSTSRESSTRNNTTRQTVTYDAGVVYPDLYVSSVVQIPGYEVLAGDWVKHPMHFANNGTQTAEDVRVRVVAAAGLFGGVGNQSDPSWKCTTVATDQEWECVNGPLAPGAQTPVLSFSGQVPEGGQPGDPLPVTVTLSTSTPGEDPRGNTYQGGFVYGTAAYLTGRVWLDADADGQRDPEETGLSTGELALSVLPSDGPTRNITVNADGTYRVALRDGQHELLAELFSTTYRFTTPDTGDDATDSDVFVTFDGPDQQSAQSEVVQLAQGAETVLDIGLVSVG</sequence>
<evidence type="ECO:0000256" key="1">
    <source>
        <dbReference type="ARBA" id="ARBA00004613"/>
    </source>
</evidence>
<feature type="signal peptide" evidence="4">
    <location>
        <begin position="1"/>
        <end position="32"/>
    </location>
</feature>
<dbReference type="OrthoDB" id="3169091at2"/>
<dbReference type="InterPro" id="IPR013783">
    <property type="entry name" value="Ig-like_fold"/>
</dbReference>
<keyword evidence="3 4" id="KW-0732">Signal</keyword>
<evidence type="ECO:0000313" key="8">
    <source>
        <dbReference type="Proteomes" id="UP000198243"/>
    </source>
</evidence>
<organism evidence="7 8">
    <name type="scientific">Micromonospora coriariae</name>
    <dbReference type="NCBI Taxonomy" id="285665"/>
    <lineage>
        <taxon>Bacteria</taxon>
        <taxon>Bacillati</taxon>
        <taxon>Actinomycetota</taxon>
        <taxon>Actinomycetes</taxon>
        <taxon>Micromonosporales</taxon>
        <taxon>Micromonosporaceae</taxon>
        <taxon>Micromonospora</taxon>
    </lineage>
</organism>
<evidence type="ECO:0000256" key="3">
    <source>
        <dbReference type="ARBA" id="ARBA00022729"/>
    </source>
</evidence>
<dbReference type="GO" id="GO:0005576">
    <property type="term" value="C:extracellular region"/>
    <property type="evidence" value="ECO:0007669"/>
    <property type="project" value="UniProtKB-SubCell"/>
</dbReference>
<dbReference type="Gene3D" id="2.60.40.10">
    <property type="entry name" value="Immunoglobulins"/>
    <property type="match status" value="2"/>
</dbReference>
<dbReference type="GO" id="GO:0005975">
    <property type="term" value="P:carbohydrate metabolic process"/>
    <property type="evidence" value="ECO:0007669"/>
    <property type="project" value="UniProtKB-ARBA"/>
</dbReference>
<protein>
    <recommendedName>
        <fullName evidence="9">DUF11 domain-containing protein</fullName>
    </recommendedName>
</protein>
<keyword evidence="8" id="KW-1185">Reference proteome</keyword>
<dbReference type="Pfam" id="PF01345">
    <property type="entry name" value="DUF11"/>
    <property type="match status" value="1"/>
</dbReference>
<proteinExistence type="predicted"/>
<dbReference type="RefSeq" id="WP_089017552.1">
    <property type="nucleotide sequence ID" value="NZ_LT607412.1"/>
</dbReference>
<dbReference type="Proteomes" id="UP000198243">
    <property type="component" value="Chromosome I"/>
</dbReference>
<comment type="subcellular location">
    <subcellularLocation>
        <location evidence="1">Secreted</location>
    </subcellularLocation>
</comment>
<feature type="domain" description="SD-repeat containing protein B" evidence="6">
    <location>
        <begin position="305"/>
        <end position="395"/>
    </location>
</feature>
<dbReference type="InterPro" id="IPR033764">
    <property type="entry name" value="Sdr_B"/>
</dbReference>
<evidence type="ECO:0000313" key="7">
    <source>
        <dbReference type="EMBL" id="SCE78467.1"/>
    </source>
</evidence>
<dbReference type="InterPro" id="IPR001434">
    <property type="entry name" value="OmcB-like_DUF11"/>
</dbReference>
<feature type="chain" id="PRO_5008705559" description="DUF11 domain-containing protein" evidence="4">
    <location>
        <begin position="33"/>
        <end position="422"/>
    </location>
</feature>
<evidence type="ECO:0000256" key="4">
    <source>
        <dbReference type="SAM" id="SignalP"/>
    </source>
</evidence>
<name>A0A1C4V3J2_9ACTN</name>
<evidence type="ECO:0008006" key="9">
    <source>
        <dbReference type="Google" id="ProtNLM"/>
    </source>
</evidence>
<feature type="domain" description="DUF11" evidence="5">
    <location>
        <begin position="38"/>
        <end position="159"/>
    </location>
</feature>
<evidence type="ECO:0000259" key="6">
    <source>
        <dbReference type="Pfam" id="PF17210"/>
    </source>
</evidence>
<dbReference type="EMBL" id="LT607412">
    <property type="protein sequence ID" value="SCE78467.1"/>
    <property type="molecule type" value="Genomic_DNA"/>
</dbReference>
<evidence type="ECO:0000256" key="2">
    <source>
        <dbReference type="ARBA" id="ARBA00022525"/>
    </source>
</evidence>